<dbReference type="InterPro" id="IPR002740">
    <property type="entry name" value="EVE_domain"/>
</dbReference>
<proteinExistence type="predicted"/>
<dbReference type="InterPro" id="IPR047197">
    <property type="entry name" value="THYN1-like_EVE"/>
</dbReference>
<name>A0A918VU36_9HYPH</name>
<protein>
    <submittedName>
        <fullName evidence="2">Ubiquinol-cytochrome c reductase</fullName>
    </submittedName>
</protein>
<dbReference type="PANTHER" id="PTHR14087:SF7">
    <property type="entry name" value="THYMOCYTE NUCLEAR PROTEIN 1"/>
    <property type="match status" value="1"/>
</dbReference>
<dbReference type="InterPro" id="IPR015947">
    <property type="entry name" value="PUA-like_sf"/>
</dbReference>
<accession>A0A918VU36</accession>
<dbReference type="RefSeq" id="WP_189425440.1">
    <property type="nucleotide sequence ID" value="NZ_BMZE01000002.1"/>
</dbReference>
<evidence type="ECO:0000313" key="3">
    <source>
        <dbReference type="Proteomes" id="UP000646579"/>
    </source>
</evidence>
<dbReference type="Gene3D" id="3.10.590.10">
    <property type="entry name" value="ph1033 like domains"/>
    <property type="match status" value="1"/>
</dbReference>
<dbReference type="Proteomes" id="UP000646579">
    <property type="component" value="Unassembled WGS sequence"/>
</dbReference>
<dbReference type="SUPFAM" id="SSF88697">
    <property type="entry name" value="PUA domain-like"/>
    <property type="match status" value="1"/>
</dbReference>
<gene>
    <name evidence="2" type="ORF">GCM10007989_18900</name>
</gene>
<keyword evidence="3" id="KW-1185">Reference proteome</keyword>
<evidence type="ECO:0000313" key="2">
    <source>
        <dbReference type="EMBL" id="GHA23632.1"/>
    </source>
</evidence>
<dbReference type="PANTHER" id="PTHR14087">
    <property type="entry name" value="THYMOCYTE NUCLEAR PROTEIN 1"/>
    <property type="match status" value="1"/>
</dbReference>
<dbReference type="EMBL" id="BMZE01000002">
    <property type="protein sequence ID" value="GHA23632.1"/>
    <property type="molecule type" value="Genomic_DNA"/>
</dbReference>
<reference evidence="2" key="1">
    <citation type="journal article" date="2014" name="Int. J. Syst. Evol. Microbiol.">
        <title>Complete genome sequence of Corynebacterium casei LMG S-19264T (=DSM 44701T), isolated from a smear-ripened cheese.</title>
        <authorList>
            <consortium name="US DOE Joint Genome Institute (JGI-PGF)"/>
            <person name="Walter F."/>
            <person name="Albersmeier A."/>
            <person name="Kalinowski J."/>
            <person name="Ruckert C."/>
        </authorList>
    </citation>
    <scope>NUCLEOTIDE SEQUENCE</scope>
    <source>
        <strain evidence="2">KCTC 32437</strain>
    </source>
</reference>
<dbReference type="CDD" id="cd21133">
    <property type="entry name" value="EVE"/>
    <property type="match status" value="1"/>
</dbReference>
<dbReference type="AlphaFoldDB" id="A0A918VU36"/>
<reference evidence="2" key="2">
    <citation type="submission" date="2020-09" db="EMBL/GenBank/DDBJ databases">
        <authorList>
            <person name="Sun Q."/>
            <person name="Kim S."/>
        </authorList>
    </citation>
    <scope>NUCLEOTIDE SEQUENCE</scope>
    <source>
        <strain evidence="2">KCTC 32437</strain>
    </source>
</reference>
<sequence>MAYWLLKSEPETFSWQDLVDKGAPEEWNGVRNYQARNNMRAMQVGDEAFFYHSVKDKCVVGICRVAAAIHPDSTADLKNGKVVWECVDVEAVKPFQTAVSLDEIKVTEGLQEMVLVNNSRLSVQPVSDAEWAIICKMGGL</sequence>
<comment type="caution">
    <text evidence="2">The sequence shown here is derived from an EMBL/GenBank/DDBJ whole genome shotgun (WGS) entry which is preliminary data.</text>
</comment>
<dbReference type="Pfam" id="PF01878">
    <property type="entry name" value="EVE"/>
    <property type="match status" value="1"/>
</dbReference>
<organism evidence="2 3">
    <name type="scientific">Devosia pacifica</name>
    <dbReference type="NCBI Taxonomy" id="1335967"/>
    <lineage>
        <taxon>Bacteria</taxon>
        <taxon>Pseudomonadati</taxon>
        <taxon>Pseudomonadota</taxon>
        <taxon>Alphaproteobacteria</taxon>
        <taxon>Hyphomicrobiales</taxon>
        <taxon>Devosiaceae</taxon>
        <taxon>Devosia</taxon>
    </lineage>
</organism>
<feature type="domain" description="EVE" evidence="1">
    <location>
        <begin position="2"/>
        <end position="137"/>
    </location>
</feature>
<dbReference type="InterPro" id="IPR052181">
    <property type="entry name" value="5hmC_binding"/>
</dbReference>
<evidence type="ECO:0000259" key="1">
    <source>
        <dbReference type="Pfam" id="PF01878"/>
    </source>
</evidence>